<evidence type="ECO:0000313" key="1">
    <source>
        <dbReference type="EMBL" id="CAJ99430.1"/>
    </source>
</evidence>
<dbReference type="STRING" id="382638.Hac_0621"/>
<keyword evidence="2" id="KW-1185">Reference proteome</keyword>
<reference evidence="1 2" key="1">
    <citation type="journal article" date="2006" name="PLoS Genet.">
        <title>Who ate whom? Adaptive Helicobacter genomic changes that accompanied a host jump from early humans to large felines.</title>
        <authorList>
            <person name="Eppinger M."/>
            <person name="Baar C."/>
            <person name="Linz B."/>
            <person name="Raddatz G."/>
            <person name="Lanz C."/>
            <person name="Keller H."/>
            <person name="Morelli G."/>
            <person name="Gressmann H."/>
            <person name="Achtman M."/>
            <person name="Schuster S.C."/>
        </authorList>
    </citation>
    <scope>NUCLEOTIDE SEQUENCE [LARGE SCALE GENOMIC DNA]</scope>
    <source>
        <strain evidence="1 2">Sheeba</strain>
    </source>
</reference>
<dbReference type="GeneID" id="91961816"/>
<proteinExistence type="predicted"/>
<dbReference type="HOGENOM" id="CLU_2897974_0_0_7"/>
<dbReference type="KEGG" id="hac:Hac_0621"/>
<evidence type="ECO:0000313" key="2">
    <source>
        <dbReference type="Proteomes" id="UP000000775"/>
    </source>
</evidence>
<sequence>MVEKGGKVYARFSLICTTPNPNGVEAYDFSGKKHKRCKLGHVIGKSEIVSFGSDMNPSSKSF</sequence>
<dbReference type="EMBL" id="AM260522">
    <property type="protein sequence ID" value="CAJ99430.1"/>
    <property type="molecule type" value="Genomic_DNA"/>
</dbReference>
<gene>
    <name evidence="1" type="ordered locus">Hac_0621</name>
</gene>
<dbReference type="Proteomes" id="UP000000775">
    <property type="component" value="Chromosome"/>
</dbReference>
<dbReference type="RefSeq" id="WP_011577544.1">
    <property type="nucleotide sequence ID" value="NC_008229.1"/>
</dbReference>
<organism evidence="1 2">
    <name type="scientific">Helicobacter acinonychis (strain Sheeba)</name>
    <dbReference type="NCBI Taxonomy" id="382638"/>
    <lineage>
        <taxon>Bacteria</taxon>
        <taxon>Pseudomonadati</taxon>
        <taxon>Campylobacterota</taxon>
        <taxon>Epsilonproteobacteria</taxon>
        <taxon>Campylobacterales</taxon>
        <taxon>Helicobacteraceae</taxon>
        <taxon>Helicobacter</taxon>
    </lineage>
</organism>
<protein>
    <submittedName>
        <fullName evidence="1">Uncharacterized protein</fullName>
    </submittedName>
</protein>
<accession>Q17Y46</accession>
<name>Q17Y46_HELAH</name>
<dbReference type="AlphaFoldDB" id="Q17Y46"/>